<feature type="compositionally biased region" description="Basic and acidic residues" evidence="1">
    <location>
        <begin position="33"/>
        <end position="60"/>
    </location>
</feature>
<sequence length="808" mass="91342">MRDDAVGGPDLPGEEVVMTSRGVGPAGHAARASRPELDRARREKRKVGEEDVDMRDTTREKRARQTTIEEMYDKEKLAEFSDAWLQWIYANGLPFNAFRGPEFQRVRRAAERVPRTVRFQFPSYRVTTGAGIHLQRMKVALMSCTRAHDKQVLNGAESKRQVRCGGESLELGNPVLTEQRVLMELVELVHRLQVGRLHLESLVPGASQLLPSELGVQFRHCYAVAGQDVVQPCSTRTTRSVVQARMSIVVRDMVHVEPESKLAPPRDRFRLGLFAEDGNVIQLGWAPGGCGGGRHSGISLDLRLQLQVRCLLRRPEVLMHTLDVADVILQNLHTGGKGGRPCGCYSSWLFLQRLQPCEHLVHCLLQVKDFLLLQSAGGHEVRDALESMLHGDAWARMSWDRRLIAQAQWVQQQIRDEELWRCVDYSIRVMAPVHQLLRRMDRGGMMMSIVYEWSQHLLELMRRVDVPADMVEPCVREVAICNLHMLEPAHAAAHLLNPRQRSLRYYESLQPTSDNDRVVEECDRFLLTQTGDDPVGRLYRTMRDQMRHFHLRRGDWGDRQLSDAEADDCRGDRETERCATWWFAHGRFHPELRTIAIRVMHLWTFASPAERNWAQHERINTARHNKLGFANRAQLVEIATNLKLAACTQQGGGYVLSWVMGTGREGTAGGEEDDEGDVKPEVWGARPADSVSEQDIKRQVIAFHACRLSRSDPVEDVFGKRATELRPWTEYTVGADDTPDADADDDTSDDQWTDDDDAAIRGDAMAERVYFTYGGGPDGMAPHTSVITDDVPSGGQASGTGRGRGRRR</sequence>
<organism evidence="2 3">
    <name type="scientific">Chara braunii</name>
    <name type="common">Braun's stonewort</name>
    <dbReference type="NCBI Taxonomy" id="69332"/>
    <lineage>
        <taxon>Eukaryota</taxon>
        <taxon>Viridiplantae</taxon>
        <taxon>Streptophyta</taxon>
        <taxon>Charophyceae</taxon>
        <taxon>Charales</taxon>
        <taxon>Characeae</taxon>
        <taxon>Chara</taxon>
    </lineage>
</organism>
<dbReference type="SUPFAM" id="SSF53098">
    <property type="entry name" value="Ribonuclease H-like"/>
    <property type="match status" value="1"/>
</dbReference>
<feature type="compositionally biased region" description="Acidic residues" evidence="1">
    <location>
        <begin position="737"/>
        <end position="757"/>
    </location>
</feature>
<evidence type="ECO:0000313" key="2">
    <source>
        <dbReference type="EMBL" id="GBG83596.1"/>
    </source>
</evidence>
<dbReference type="Gramene" id="GBG83596">
    <property type="protein sequence ID" value="GBG83596"/>
    <property type="gene ID" value="CBR_g37401"/>
</dbReference>
<evidence type="ECO:0000256" key="1">
    <source>
        <dbReference type="SAM" id="MobiDB-lite"/>
    </source>
</evidence>
<name>A0A388LMN1_CHABU</name>
<evidence type="ECO:0000313" key="3">
    <source>
        <dbReference type="Proteomes" id="UP000265515"/>
    </source>
</evidence>
<feature type="region of interest" description="Disordered" evidence="1">
    <location>
        <begin position="729"/>
        <end position="758"/>
    </location>
</feature>
<dbReference type="EMBL" id="BFEA01000445">
    <property type="protein sequence ID" value="GBG83596.1"/>
    <property type="molecule type" value="Genomic_DNA"/>
</dbReference>
<comment type="caution">
    <text evidence="2">The sequence shown here is derived from an EMBL/GenBank/DDBJ whole genome shotgun (WGS) entry which is preliminary data.</text>
</comment>
<accession>A0A388LMN1</accession>
<feature type="region of interest" description="Disordered" evidence="1">
    <location>
        <begin position="1"/>
        <end position="63"/>
    </location>
</feature>
<dbReference type="InterPro" id="IPR012337">
    <property type="entry name" value="RNaseH-like_sf"/>
</dbReference>
<protein>
    <submittedName>
        <fullName evidence="2">Uncharacterized protein</fullName>
    </submittedName>
</protein>
<dbReference type="AlphaFoldDB" id="A0A388LMN1"/>
<feature type="region of interest" description="Disordered" evidence="1">
    <location>
        <begin position="772"/>
        <end position="808"/>
    </location>
</feature>
<gene>
    <name evidence="2" type="ORF">CBR_g37401</name>
</gene>
<reference evidence="2 3" key="1">
    <citation type="journal article" date="2018" name="Cell">
        <title>The Chara Genome: Secondary Complexity and Implications for Plant Terrestrialization.</title>
        <authorList>
            <person name="Nishiyama T."/>
            <person name="Sakayama H."/>
            <person name="Vries J.D."/>
            <person name="Buschmann H."/>
            <person name="Saint-Marcoux D."/>
            <person name="Ullrich K.K."/>
            <person name="Haas F.B."/>
            <person name="Vanderstraeten L."/>
            <person name="Becker D."/>
            <person name="Lang D."/>
            <person name="Vosolsobe S."/>
            <person name="Rombauts S."/>
            <person name="Wilhelmsson P.K.I."/>
            <person name="Janitza P."/>
            <person name="Kern R."/>
            <person name="Heyl A."/>
            <person name="Rumpler F."/>
            <person name="Villalobos L.I.A.C."/>
            <person name="Clay J.M."/>
            <person name="Skokan R."/>
            <person name="Toyoda A."/>
            <person name="Suzuki Y."/>
            <person name="Kagoshima H."/>
            <person name="Schijlen E."/>
            <person name="Tajeshwar N."/>
            <person name="Catarino B."/>
            <person name="Hetherington A.J."/>
            <person name="Saltykova A."/>
            <person name="Bonnot C."/>
            <person name="Breuninger H."/>
            <person name="Symeonidi A."/>
            <person name="Radhakrishnan G.V."/>
            <person name="Van Nieuwerburgh F."/>
            <person name="Deforce D."/>
            <person name="Chang C."/>
            <person name="Karol K.G."/>
            <person name="Hedrich R."/>
            <person name="Ulvskov P."/>
            <person name="Glockner G."/>
            <person name="Delwiche C.F."/>
            <person name="Petrasek J."/>
            <person name="Van de Peer Y."/>
            <person name="Friml J."/>
            <person name="Beilby M."/>
            <person name="Dolan L."/>
            <person name="Kohara Y."/>
            <person name="Sugano S."/>
            <person name="Fujiyama A."/>
            <person name="Delaux P.-M."/>
            <person name="Quint M."/>
            <person name="TheiBen G."/>
            <person name="Hagemann M."/>
            <person name="Harholt J."/>
            <person name="Dunand C."/>
            <person name="Zachgo S."/>
            <person name="Langdale J."/>
            <person name="Maumus F."/>
            <person name="Straeten D.V.D."/>
            <person name="Gould S.B."/>
            <person name="Rensing S.A."/>
        </authorList>
    </citation>
    <scope>NUCLEOTIDE SEQUENCE [LARGE SCALE GENOMIC DNA]</scope>
    <source>
        <strain evidence="2 3">S276</strain>
    </source>
</reference>
<dbReference type="Proteomes" id="UP000265515">
    <property type="component" value="Unassembled WGS sequence"/>
</dbReference>
<keyword evidence="3" id="KW-1185">Reference proteome</keyword>
<proteinExistence type="predicted"/>